<proteinExistence type="predicted"/>
<protein>
    <submittedName>
        <fullName evidence="2">Uncharacterized protein</fullName>
    </submittedName>
</protein>
<reference evidence="2 3" key="1">
    <citation type="submission" date="2018-08" db="EMBL/GenBank/DDBJ databases">
        <title>Genomic investigation of the strawberry pathogen Phytophthora fragariae indicates pathogenicity is determined by transcriptional variation in three key races.</title>
        <authorList>
            <person name="Adams T.M."/>
            <person name="Armitage A.D."/>
            <person name="Sobczyk M.K."/>
            <person name="Bates H.J."/>
            <person name="Dunwell J.M."/>
            <person name="Nellist C.F."/>
            <person name="Harrison R.J."/>
        </authorList>
    </citation>
    <scope>NUCLEOTIDE SEQUENCE [LARGE SCALE GENOMIC DNA]</scope>
    <source>
        <strain evidence="2 3">NOV-5</strain>
    </source>
</reference>
<accession>A0A6A3PRE2</accession>
<dbReference type="EMBL" id="QXGA01009342">
    <property type="protein sequence ID" value="KAE9056742.1"/>
    <property type="molecule type" value="Genomic_DNA"/>
</dbReference>
<name>A0A6A3PRE2_9STRA</name>
<dbReference type="Proteomes" id="UP000440732">
    <property type="component" value="Unassembled WGS sequence"/>
</dbReference>
<evidence type="ECO:0000313" key="3">
    <source>
        <dbReference type="Proteomes" id="UP000440732"/>
    </source>
</evidence>
<feature type="transmembrane region" description="Helical" evidence="1">
    <location>
        <begin position="87"/>
        <end position="105"/>
    </location>
</feature>
<comment type="caution">
    <text evidence="2">The sequence shown here is derived from an EMBL/GenBank/DDBJ whole genome shotgun (WGS) entry which is preliminary data.</text>
</comment>
<organism evidence="2 3">
    <name type="scientific">Phytophthora fragariae</name>
    <dbReference type="NCBI Taxonomy" id="53985"/>
    <lineage>
        <taxon>Eukaryota</taxon>
        <taxon>Sar</taxon>
        <taxon>Stramenopiles</taxon>
        <taxon>Oomycota</taxon>
        <taxon>Peronosporomycetes</taxon>
        <taxon>Peronosporales</taxon>
        <taxon>Peronosporaceae</taxon>
        <taxon>Phytophthora</taxon>
    </lineage>
</organism>
<sequence length="150" mass="17976">MAGEDHNDEDKRFVLPSPHLFRLLWQLGHAVALVFFRGERRTGGSASVFCLRARLSFRRHRNALRDKLLVGYFCWNSPYMYFRSNKIILLVLTFLLVVALDAWQLPFRHCSGFIWSSFRHTCKQSCCIWHLGFICIHQHWRRRNHRGCRW</sequence>
<keyword evidence="1" id="KW-0472">Membrane</keyword>
<gene>
    <name evidence="2" type="ORF">PF006_g32598</name>
</gene>
<keyword evidence="1" id="KW-0812">Transmembrane</keyword>
<evidence type="ECO:0000256" key="1">
    <source>
        <dbReference type="SAM" id="Phobius"/>
    </source>
</evidence>
<dbReference type="AlphaFoldDB" id="A0A6A3PRE2"/>
<evidence type="ECO:0000313" key="2">
    <source>
        <dbReference type="EMBL" id="KAE9056742.1"/>
    </source>
</evidence>
<keyword evidence="1" id="KW-1133">Transmembrane helix</keyword>